<dbReference type="SMART" id="SM00220">
    <property type="entry name" value="S_TKc"/>
    <property type="match status" value="1"/>
</dbReference>
<keyword evidence="2" id="KW-0418">Kinase</keyword>
<dbReference type="GO" id="GO:0007165">
    <property type="term" value="P:signal transduction"/>
    <property type="evidence" value="ECO:0007669"/>
    <property type="project" value="TreeGrafter"/>
</dbReference>
<dbReference type="PANTHER" id="PTHR48011:SF56">
    <property type="entry name" value="PROTEIN KINASE DOMAIN-CONTAINING PROTEIN"/>
    <property type="match status" value="1"/>
</dbReference>
<dbReference type="InterPro" id="IPR011009">
    <property type="entry name" value="Kinase-like_dom_sf"/>
</dbReference>
<dbReference type="OMA" id="WESSILM"/>
<evidence type="ECO:0000313" key="2">
    <source>
        <dbReference type="EMBL" id="OUZ99996.1"/>
    </source>
</evidence>
<dbReference type="PANTHER" id="PTHR48011">
    <property type="entry name" value="CCR4-NOT TRANSCRIPTIONAL COMPLEX SUBUNIT CAF120-RELATED"/>
    <property type="match status" value="1"/>
</dbReference>
<organism evidence="2 3">
    <name type="scientific">Macleaya cordata</name>
    <name type="common">Five-seeded plume-poppy</name>
    <name type="synonym">Bocconia cordata</name>
    <dbReference type="NCBI Taxonomy" id="56857"/>
    <lineage>
        <taxon>Eukaryota</taxon>
        <taxon>Viridiplantae</taxon>
        <taxon>Streptophyta</taxon>
        <taxon>Embryophyta</taxon>
        <taxon>Tracheophyta</taxon>
        <taxon>Spermatophyta</taxon>
        <taxon>Magnoliopsida</taxon>
        <taxon>Ranunculales</taxon>
        <taxon>Papaveraceae</taxon>
        <taxon>Papaveroideae</taxon>
        <taxon>Macleaya</taxon>
    </lineage>
</organism>
<dbReference type="EMBL" id="MVGT01004385">
    <property type="protein sequence ID" value="OUZ99996.1"/>
    <property type="molecule type" value="Genomic_DNA"/>
</dbReference>
<dbReference type="Proteomes" id="UP000195402">
    <property type="component" value="Unassembled WGS sequence"/>
</dbReference>
<proteinExistence type="predicted"/>
<dbReference type="OrthoDB" id="25592at2759"/>
<dbReference type="GO" id="GO:0004672">
    <property type="term" value="F:protein kinase activity"/>
    <property type="evidence" value="ECO:0007669"/>
    <property type="project" value="InterPro"/>
</dbReference>
<gene>
    <name evidence="2" type="ORF">BVC80_8595g4</name>
</gene>
<dbReference type="InterPro" id="IPR000719">
    <property type="entry name" value="Prot_kinase_dom"/>
</dbReference>
<comment type="caution">
    <text evidence="2">The sequence shown here is derived from an EMBL/GenBank/DDBJ whole genome shotgun (WGS) entry which is preliminary data.</text>
</comment>
<dbReference type="STRING" id="56857.A0A200PP45"/>
<accession>A0A200PP45</accession>
<dbReference type="InParanoid" id="A0A200PP45"/>
<name>A0A200PP45_MACCD</name>
<feature type="domain" description="Protein kinase" evidence="1">
    <location>
        <begin position="18"/>
        <end position="291"/>
    </location>
</feature>
<evidence type="ECO:0000313" key="3">
    <source>
        <dbReference type="Proteomes" id="UP000195402"/>
    </source>
</evidence>
<dbReference type="InterPro" id="IPR008271">
    <property type="entry name" value="Ser/Thr_kinase_AS"/>
</dbReference>
<dbReference type="InterPro" id="IPR052751">
    <property type="entry name" value="Plant_MAPKKK"/>
</dbReference>
<evidence type="ECO:0000259" key="1">
    <source>
        <dbReference type="PROSITE" id="PS50011"/>
    </source>
</evidence>
<sequence>MEIHTQTTPMQIHGGGFWRREKVIGCGSSGFVSLASTNPTQPQNSSETNLILPPLMAIKSTDISLSRSLKKEMKIISELQGCPYIIQCYGDKLTYDDCETTYNLLLEFASGGSLAQRIKSSENGVGLPIDEVRRHTESILQGLKHIHECGYVHCDIKPHNILFCENNIAKIADFGVSRKANKPKKKDATFRLRGTLLYLAPESIASNEYEQPCDVWALGCLVLEMITGKPAWDCPPNTGMYNLLRMISCGRQSPTIPRGVSKDARDFIEKCLVRDPNLRWTAEMLLTHPFIVSNNQDDQEIEGVLVADSSWGRIPQLVTDEHPDCSSPDDCAVEREAESSVCSGCEFDGKNKRKTDDVEEEEEWLSILSKQRY</sequence>
<dbReference type="Pfam" id="PF00069">
    <property type="entry name" value="Pkinase"/>
    <property type="match status" value="1"/>
</dbReference>
<dbReference type="PROSITE" id="PS50011">
    <property type="entry name" value="PROTEIN_KINASE_DOM"/>
    <property type="match status" value="1"/>
</dbReference>
<keyword evidence="2" id="KW-0808">Transferase</keyword>
<keyword evidence="3" id="KW-1185">Reference proteome</keyword>
<dbReference type="PROSITE" id="PS00108">
    <property type="entry name" value="PROTEIN_KINASE_ST"/>
    <property type="match status" value="1"/>
</dbReference>
<dbReference type="Gene3D" id="1.10.510.10">
    <property type="entry name" value="Transferase(Phosphotransferase) domain 1"/>
    <property type="match status" value="1"/>
</dbReference>
<reference evidence="2 3" key="1">
    <citation type="journal article" date="2017" name="Mol. Plant">
        <title>The Genome of Medicinal Plant Macleaya cordata Provides New Insights into Benzylisoquinoline Alkaloids Metabolism.</title>
        <authorList>
            <person name="Liu X."/>
            <person name="Liu Y."/>
            <person name="Huang P."/>
            <person name="Ma Y."/>
            <person name="Qing Z."/>
            <person name="Tang Q."/>
            <person name="Cao H."/>
            <person name="Cheng P."/>
            <person name="Zheng Y."/>
            <person name="Yuan Z."/>
            <person name="Zhou Y."/>
            <person name="Liu J."/>
            <person name="Tang Z."/>
            <person name="Zhuo Y."/>
            <person name="Zhang Y."/>
            <person name="Yu L."/>
            <person name="Huang J."/>
            <person name="Yang P."/>
            <person name="Peng Q."/>
            <person name="Zhang J."/>
            <person name="Jiang W."/>
            <person name="Zhang Z."/>
            <person name="Lin K."/>
            <person name="Ro D.K."/>
            <person name="Chen X."/>
            <person name="Xiong X."/>
            <person name="Shang Y."/>
            <person name="Huang S."/>
            <person name="Zeng J."/>
        </authorList>
    </citation>
    <scope>NUCLEOTIDE SEQUENCE [LARGE SCALE GENOMIC DNA]</scope>
    <source>
        <strain evidence="3">cv. BLH2017</strain>
        <tissue evidence="2">Root</tissue>
    </source>
</reference>
<protein>
    <submittedName>
        <fullName evidence="2">Protein kinase domain</fullName>
    </submittedName>
</protein>
<dbReference type="SUPFAM" id="SSF56112">
    <property type="entry name" value="Protein kinase-like (PK-like)"/>
    <property type="match status" value="1"/>
</dbReference>
<dbReference type="GO" id="GO:0005524">
    <property type="term" value="F:ATP binding"/>
    <property type="evidence" value="ECO:0007669"/>
    <property type="project" value="InterPro"/>
</dbReference>
<dbReference type="AlphaFoldDB" id="A0A200PP45"/>
<dbReference type="CDD" id="cd06606">
    <property type="entry name" value="STKc_MAPKKK"/>
    <property type="match status" value="1"/>
</dbReference>